<gene>
    <name evidence="5" type="primary">bepA_2</name>
    <name evidence="5" type="ORF">BSF38_00099</name>
</gene>
<evidence type="ECO:0000256" key="4">
    <source>
        <dbReference type="SAM" id="SignalP"/>
    </source>
</evidence>
<keyword evidence="2" id="KW-0802">TPR repeat</keyword>
<dbReference type="PANTHER" id="PTHR44858">
    <property type="entry name" value="TETRATRICOPEPTIDE REPEAT PROTEIN 6"/>
    <property type="match status" value="1"/>
</dbReference>
<dbReference type="RefSeq" id="WP_145951907.1">
    <property type="nucleotide sequence ID" value="NZ_CP019082.1"/>
</dbReference>
<dbReference type="Pfam" id="PF13432">
    <property type="entry name" value="TPR_16"/>
    <property type="match status" value="2"/>
</dbReference>
<proteinExistence type="predicted"/>
<evidence type="ECO:0000313" key="5">
    <source>
        <dbReference type="EMBL" id="APW58698.1"/>
    </source>
</evidence>
<keyword evidence="3" id="KW-0175">Coiled coil</keyword>
<dbReference type="EC" id="3.4.-.-" evidence="5"/>
<keyword evidence="1" id="KW-0677">Repeat</keyword>
<dbReference type="Gene3D" id="1.25.40.10">
    <property type="entry name" value="Tetratricopeptide repeat domain"/>
    <property type="match status" value="2"/>
</dbReference>
<evidence type="ECO:0000313" key="6">
    <source>
        <dbReference type="Proteomes" id="UP000186309"/>
    </source>
</evidence>
<dbReference type="Proteomes" id="UP000186309">
    <property type="component" value="Chromosome"/>
</dbReference>
<dbReference type="Pfam" id="PF14559">
    <property type="entry name" value="TPR_19"/>
    <property type="match status" value="1"/>
</dbReference>
<dbReference type="SMART" id="SM00028">
    <property type="entry name" value="TPR"/>
    <property type="match status" value="4"/>
</dbReference>
<dbReference type="SUPFAM" id="SSF48452">
    <property type="entry name" value="TPR-like"/>
    <property type="match status" value="2"/>
</dbReference>
<keyword evidence="5" id="KW-0378">Hydrolase</keyword>
<organism evidence="5 6">
    <name type="scientific">Paludisphaera borealis</name>
    <dbReference type="NCBI Taxonomy" id="1387353"/>
    <lineage>
        <taxon>Bacteria</taxon>
        <taxon>Pseudomonadati</taxon>
        <taxon>Planctomycetota</taxon>
        <taxon>Planctomycetia</taxon>
        <taxon>Isosphaerales</taxon>
        <taxon>Isosphaeraceae</taxon>
        <taxon>Paludisphaera</taxon>
    </lineage>
</organism>
<reference evidence="6" key="1">
    <citation type="submission" date="2016-12" db="EMBL/GenBank/DDBJ databases">
        <title>Comparative genomics of four Isosphaeraceae planctomycetes: a common pool of plasmids and glycoside hydrolase genes.</title>
        <authorList>
            <person name="Ivanova A."/>
        </authorList>
    </citation>
    <scope>NUCLEOTIDE SEQUENCE [LARGE SCALE GENOMIC DNA]</scope>
    <source>
        <strain evidence="6">PX4</strain>
    </source>
</reference>
<dbReference type="OrthoDB" id="262609at2"/>
<evidence type="ECO:0000256" key="1">
    <source>
        <dbReference type="ARBA" id="ARBA00022737"/>
    </source>
</evidence>
<dbReference type="STRING" id="1387353.BSF38_00099"/>
<keyword evidence="5" id="KW-0645">Protease</keyword>
<feature type="coiled-coil region" evidence="3">
    <location>
        <begin position="328"/>
        <end position="358"/>
    </location>
</feature>
<dbReference type="InterPro" id="IPR019734">
    <property type="entry name" value="TPR_rpt"/>
</dbReference>
<dbReference type="EMBL" id="CP019082">
    <property type="protein sequence ID" value="APW58698.1"/>
    <property type="molecule type" value="Genomic_DNA"/>
</dbReference>
<protein>
    <submittedName>
        <fullName evidence="5">Beta-barrel assembly-enhancing protease</fullName>
        <ecNumber evidence="5">3.4.-.-</ecNumber>
    </submittedName>
</protein>
<dbReference type="KEGG" id="pbor:BSF38_00099"/>
<keyword evidence="4" id="KW-0732">Signal</keyword>
<dbReference type="AlphaFoldDB" id="A0A1U7CIG8"/>
<dbReference type="InterPro" id="IPR050498">
    <property type="entry name" value="Ycf3"/>
</dbReference>
<dbReference type="InterPro" id="IPR011990">
    <property type="entry name" value="TPR-like_helical_dom_sf"/>
</dbReference>
<dbReference type="GO" id="GO:0008233">
    <property type="term" value="F:peptidase activity"/>
    <property type="evidence" value="ECO:0007669"/>
    <property type="project" value="UniProtKB-KW"/>
</dbReference>
<feature type="signal peptide" evidence="4">
    <location>
        <begin position="1"/>
        <end position="25"/>
    </location>
</feature>
<keyword evidence="6" id="KW-1185">Reference proteome</keyword>
<accession>A0A1U7CIG8</accession>
<dbReference type="PANTHER" id="PTHR44858:SF1">
    <property type="entry name" value="UDP-N-ACETYLGLUCOSAMINE--PEPTIDE N-ACETYLGLUCOSAMINYLTRANSFERASE SPINDLY-RELATED"/>
    <property type="match status" value="1"/>
</dbReference>
<evidence type="ECO:0000256" key="3">
    <source>
        <dbReference type="SAM" id="Coils"/>
    </source>
</evidence>
<name>A0A1U7CIG8_9BACT</name>
<dbReference type="GO" id="GO:0006508">
    <property type="term" value="P:proteolysis"/>
    <property type="evidence" value="ECO:0007669"/>
    <property type="project" value="UniProtKB-KW"/>
</dbReference>
<sequence length="437" mass="47931">MSKRKRPSSTTLALASLILLGSATAAWFALGPQRSAEAEGERAAALAAIARSDRDEARARLDRWLALEPRSGEAKALSAQVDIETGDLARVSDQLNEARALGFPEPGLERVHALVLARMGRFGEAEPILARELNEHPDDAAVLEALALVYLKTYRLRDAEKLIARWMRAQPDAARPYVWRAEIDRRIQVDTSIDLETDYREALRRDPGLEAARLGLAELLRRAHRGAEAAAEYEIYLKARPDDPTALAGAGQNAVDLGRIDEGLKLADAALAVDPQNVTALRARAAAELSRGDPESALKRLDRCLKINPFDSEALYTRSLVRARLGQADEARADLETVERLKREQAELLAIRDKLMAAPDDNGLRAQVAAWMLAHGRADEAVEWARTILASNPKHRAANRIMAEYYDTQPDGSGLANYHRLQAADADADADAGAEQR</sequence>
<feature type="chain" id="PRO_5012007400" evidence="4">
    <location>
        <begin position="26"/>
        <end position="437"/>
    </location>
</feature>
<evidence type="ECO:0000256" key="2">
    <source>
        <dbReference type="ARBA" id="ARBA00022803"/>
    </source>
</evidence>